<dbReference type="AlphaFoldDB" id="I3EK88"/>
<feature type="compositionally biased region" description="Basic and acidic residues" evidence="1">
    <location>
        <begin position="320"/>
        <end position="333"/>
    </location>
</feature>
<accession>I3EK88</accession>
<dbReference type="VEuPathDB" id="MicrosporidiaDB:NEQG_00405"/>
<feature type="compositionally biased region" description="Basic and acidic residues" evidence="1">
    <location>
        <begin position="503"/>
        <end position="516"/>
    </location>
</feature>
<reference evidence="2" key="1">
    <citation type="submission" date="2011-01" db="EMBL/GenBank/DDBJ databases">
        <title>The Genome Sequence of Nematocida parisii strain ERTm3.</title>
        <authorList>
            <consortium name="The Broad Institute Genome Sequencing Platform"/>
            <consortium name="The Broad Institute Genome Sequencing Center for Infectious Disease"/>
            <person name="Cuomo C."/>
            <person name="Troemel E."/>
            <person name="Young S.K."/>
            <person name="Zeng Q."/>
            <person name="Gargeya S."/>
            <person name="Fitzgerald M."/>
            <person name="Haas B."/>
            <person name="Abouelleil A."/>
            <person name="Alvarado L."/>
            <person name="Arachchi H.M."/>
            <person name="Berlin A."/>
            <person name="Chapman S.B."/>
            <person name="Gearin G."/>
            <person name="Goldberg J."/>
            <person name="Griggs A."/>
            <person name="Gujja S."/>
            <person name="Hansen M."/>
            <person name="Heiman D."/>
            <person name="Howarth C."/>
            <person name="Larimer J."/>
            <person name="Lui A."/>
            <person name="MacDonald P.J.P."/>
            <person name="McCowen C."/>
            <person name="Montmayeur A."/>
            <person name="Murphy C."/>
            <person name="Neiman D."/>
            <person name="Pearson M."/>
            <person name="Priest M."/>
            <person name="Roberts A."/>
            <person name="Saif S."/>
            <person name="Shea T."/>
            <person name="Sisk P."/>
            <person name="Stolte C."/>
            <person name="Sykes S."/>
            <person name="Wortman J."/>
            <person name="Nusbaum C."/>
            <person name="Birren B."/>
        </authorList>
    </citation>
    <scope>NUCLEOTIDE SEQUENCE</scope>
    <source>
        <strain evidence="2">ERTm3</strain>
    </source>
</reference>
<feature type="compositionally biased region" description="Basic residues" evidence="1">
    <location>
        <begin position="517"/>
        <end position="529"/>
    </location>
</feature>
<feature type="compositionally biased region" description="Basic and acidic residues" evidence="1">
    <location>
        <begin position="388"/>
        <end position="398"/>
    </location>
</feature>
<dbReference type="EMBL" id="GL870876">
    <property type="protein sequence ID" value="EIJ89635.1"/>
    <property type="molecule type" value="Genomic_DNA"/>
</dbReference>
<protein>
    <submittedName>
        <fullName evidence="2">Uncharacterized protein</fullName>
    </submittedName>
</protein>
<name>I3EK88_NEMP3</name>
<feature type="compositionally biased region" description="Basic and acidic residues" evidence="1">
    <location>
        <begin position="341"/>
        <end position="378"/>
    </location>
</feature>
<feature type="compositionally biased region" description="Basic residues" evidence="1">
    <location>
        <begin position="459"/>
        <end position="476"/>
    </location>
</feature>
<dbReference type="Proteomes" id="UP000002872">
    <property type="component" value="Unassembled WGS sequence"/>
</dbReference>
<organism evidence="2 3">
    <name type="scientific">Nematocida parisii (strain ERTm3)</name>
    <name type="common">Nematode killer fungus</name>
    <dbReference type="NCBI Taxonomy" id="935791"/>
    <lineage>
        <taxon>Eukaryota</taxon>
        <taxon>Fungi</taxon>
        <taxon>Fungi incertae sedis</taxon>
        <taxon>Microsporidia</taxon>
        <taxon>Nematocida</taxon>
    </lineage>
</organism>
<proteinExistence type="predicted"/>
<dbReference type="OrthoDB" id="2196158at2759"/>
<dbReference type="InParanoid" id="I3EK88"/>
<sequence>MHAVTIVDLSKKEVEIKKKEVKKKRRIVDVYDITDPFYQEDEEVTTFECRYENFFCLSGDAPAEKKKEAEGESEEKTKKDKKETARERYAKQKQDRLEEYSEVPSDQKAKALKELAVLELLTAQEPAAKDLVDAIMGLYPNENKEEIKNIIEKVLSKEGMEGIFAEAEKTKKELSNEIQPEILKRVKKNEVTDAQEIQFDNELLDLLVRYTDVEYLIFYIKLFISGKKRILEHKVKKNAVIALQELFPAECRSSSLGKKIAMHVIRKKKPDQAKESYSEGNADVHSNTEEEALPKQTEAPENTNKTDEPVALKKPGPIKSTDDAEILKEEKLDSSVVLSENQEKDLPKEENITESDLNTKEPEPNTDIKKDNIDKFDEGTINPSKLIDVVKKPVEKKGRQAKTRKAANLKVNSSGKRKPPALEPAAQEAEPSPLSISENTSAPAPSAEIDSTIDLSNKKTSKRQITRNISKPRKGRVVKEKAAPARASKRQKKNLLPESVDIDTLHEDDSTGQKDAKKIKKKSKRVKRY</sequence>
<dbReference type="HOGENOM" id="CLU_514915_0_0_1"/>
<gene>
    <name evidence="2" type="ORF">NEQG_00405</name>
</gene>
<evidence type="ECO:0000313" key="2">
    <source>
        <dbReference type="EMBL" id="EIJ89635.1"/>
    </source>
</evidence>
<evidence type="ECO:0000256" key="1">
    <source>
        <dbReference type="SAM" id="MobiDB-lite"/>
    </source>
</evidence>
<feature type="region of interest" description="Disordered" evidence="1">
    <location>
        <begin position="267"/>
        <end position="529"/>
    </location>
</feature>
<feature type="compositionally biased region" description="Low complexity" evidence="1">
    <location>
        <begin position="423"/>
        <end position="435"/>
    </location>
</feature>
<keyword evidence="3" id="KW-1185">Reference proteome</keyword>
<feature type="region of interest" description="Disordered" evidence="1">
    <location>
        <begin position="62"/>
        <end position="102"/>
    </location>
</feature>
<evidence type="ECO:0000313" key="3">
    <source>
        <dbReference type="Proteomes" id="UP000002872"/>
    </source>
</evidence>